<name>A0ACB8V480_9EURO</name>
<dbReference type="EMBL" id="JALBCA010000014">
    <property type="protein sequence ID" value="KAI2391028.1"/>
    <property type="molecule type" value="Genomic_DNA"/>
</dbReference>
<reference evidence="1" key="1">
    <citation type="journal article" date="2022" name="bioRxiv">
        <title>Population genetic analysis of Ophidiomyces ophidiicola, the causative agent of snake fungal disease, indicates recent introductions to the USA.</title>
        <authorList>
            <person name="Ladner J.T."/>
            <person name="Palmer J.M."/>
            <person name="Ettinger C.L."/>
            <person name="Stajich J.E."/>
            <person name="Farrell T.M."/>
            <person name="Glorioso B.M."/>
            <person name="Lawson B."/>
            <person name="Price S.J."/>
            <person name="Stengle A.G."/>
            <person name="Grear D.A."/>
            <person name="Lorch J.M."/>
        </authorList>
    </citation>
    <scope>NUCLEOTIDE SEQUENCE</scope>
    <source>
        <strain evidence="1">NWHC 24266-5</strain>
    </source>
</reference>
<proteinExistence type="predicted"/>
<protein>
    <submittedName>
        <fullName evidence="1">Uncharacterized protein</fullName>
    </submittedName>
</protein>
<gene>
    <name evidence="1" type="ORF">LOY88_001329</name>
</gene>
<comment type="caution">
    <text evidence="1">The sequence shown here is derived from an EMBL/GenBank/DDBJ whole genome shotgun (WGS) entry which is preliminary data.</text>
</comment>
<accession>A0ACB8V480</accession>
<evidence type="ECO:0000313" key="1">
    <source>
        <dbReference type="EMBL" id="KAI2391028.1"/>
    </source>
</evidence>
<sequence>MKSIRKSFRRRSGSIRERLSPLRRRPSQSHQAEASWRETGEPKLLLTADTLYFDPTIFQQFKEEGFDIAYLPHATPPKQYQEQLQRFADVLEERDRYAIVAYGESAAVVLEACTAAMPRLCAVVAYYPTSVPNANCAYPPSLNYQIHLAESQPFAAKLNCYTYHRSQVGFAEQDSQFYDRVGATLAWSRTIGCLRKGFDLTVDLAPAWERHLMAKYDKKDLEGTIESLAGDAYVNYVPVMTGGIGSDDLRHFYSEYFIPRNPSSLDIQLISRTMGIDHVVDELYLSFRHTQEMPWILPGVPATDKFVEVAIVSIVGVRAGKLRHENVYWDQASVLAQIGLLDTRYIPPAFQTIDEGSKLKRLPVLGAESAQKVLNPESEESNRLIIDG</sequence>
<organism evidence="1">
    <name type="scientific">Ophidiomyces ophidiicola</name>
    <dbReference type="NCBI Taxonomy" id="1387563"/>
    <lineage>
        <taxon>Eukaryota</taxon>
        <taxon>Fungi</taxon>
        <taxon>Dikarya</taxon>
        <taxon>Ascomycota</taxon>
        <taxon>Pezizomycotina</taxon>
        <taxon>Eurotiomycetes</taxon>
        <taxon>Eurotiomycetidae</taxon>
        <taxon>Onygenales</taxon>
        <taxon>Onygenaceae</taxon>
        <taxon>Ophidiomyces</taxon>
    </lineage>
</organism>